<evidence type="ECO:0000256" key="1">
    <source>
        <dbReference type="SAM" id="MobiDB-lite"/>
    </source>
</evidence>
<keyword evidence="3" id="KW-1185">Reference proteome</keyword>
<accession>A0A1J0MCV7</accession>
<gene>
    <name evidence="2" type="ORF">SEA_RALEIGH_21</name>
</gene>
<evidence type="ECO:0000313" key="3">
    <source>
        <dbReference type="Proteomes" id="UP000222578"/>
    </source>
</evidence>
<feature type="compositionally biased region" description="Low complexity" evidence="1">
    <location>
        <begin position="199"/>
        <end position="212"/>
    </location>
</feature>
<organism evidence="2 3">
    <name type="scientific">Streptomyces phage Raleigh</name>
    <dbReference type="NCBI Taxonomy" id="1920312"/>
    <lineage>
        <taxon>Viruses</taxon>
        <taxon>Duplodnaviria</taxon>
        <taxon>Heunggongvirae</taxon>
        <taxon>Uroviricota</taxon>
        <taxon>Caudoviricetes</taxon>
        <taxon>Raleighvirus</taxon>
        <taxon>Raleighvirus raleigh</taxon>
    </lineage>
</organism>
<evidence type="ECO:0000313" key="2">
    <source>
        <dbReference type="EMBL" id="APD18772.1"/>
    </source>
</evidence>
<reference evidence="2 3" key="1">
    <citation type="submission" date="2016-11" db="EMBL/GenBank/DDBJ databases">
        <authorList>
            <person name="Donegan-Quick R."/>
            <person name="Bryant T.D."/>
            <person name="Hughes K.A."/>
            <person name="Quiroz D.E."/>
            <person name="Nayek S."/>
            <person name="Syed N."/>
            <person name="Wagner P.E."/>
            <person name="Kim T."/>
            <person name="Visi D.K."/>
            <person name="Allen M.S."/>
            <person name="Hughes L.E."/>
            <person name="Garlena R.A."/>
            <person name="Russell D.A."/>
            <person name="Pope W.H."/>
            <person name="Jacobs-Sera D."/>
            <person name="Hendrix R.W."/>
            <person name="Hatfull G.F."/>
        </authorList>
    </citation>
    <scope>NUCLEOTIDE SEQUENCE [LARGE SCALE GENOMIC DNA]</scope>
</reference>
<feature type="region of interest" description="Disordered" evidence="1">
    <location>
        <begin position="193"/>
        <end position="212"/>
    </location>
</feature>
<protein>
    <submittedName>
        <fullName evidence="2">Minor tail protein</fullName>
    </submittedName>
</protein>
<proteinExistence type="predicted"/>
<dbReference type="Proteomes" id="UP000222578">
    <property type="component" value="Segment"/>
</dbReference>
<sequence>MLPEGIPVVRLSGRFLTPEGKPLTGQVIFRAPGMVTFGEFDVILGGPVTAPLDATGRFEVVLPANDAPGMNPSDWSYSVAEQLAGVTMNRVYQVWLPAETPEVDLADIAPTDPTTPNYVAVRGDSAYEVAVENGFAGTVAQWLASLVGPQGVKGDTGATGIAGDDAYEVAVAAGFTGTRAQWLASLVGPQGVKGDQGVPGTPGTNGADGAPGAPGVVQSVNGQSVAEVVLDAADVGAVPATAPGAAGGVAQLDASGKVPAEQLPEGTGGGAVDSVNGQTGVVVLAAGDVGAATASHTHTAAQVGALATTARAAANGVASLDASTRLPIAQMPTAVAKNVWTPQSLGFQAWSVDPASVANPALKAAVVGRIYLSGINITEPTPVNRVVIHARGWGGSTLVPAARFYAGIYNESGTRVATSGQVSNLPEAGQITGTAPGAKNNHIGAVPVPLTATATLQPGRYWAAFLMSAGGATDFYYMHIQNESPSNPGNFFLGATAFQRHWCIPSGQTSLPTTVNQATGEVGLDPAIMALAMV</sequence>
<name>A0A1J0MCV7_9CAUD</name>
<dbReference type="EMBL" id="KY092484">
    <property type="protein sequence ID" value="APD18772.1"/>
    <property type="molecule type" value="Genomic_DNA"/>
</dbReference>